<dbReference type="PANTHER" id="PTHR41533">
    <property type="entry name" value="L,D-TRANSPEPTIDASE HI_1667-RELATED"/>
    <property type="match status" value="1"/>
</dbReference>
<dbReference type="SUPFAM" id="SSF47090">
    <property type="entry name" value="PGBD-like"/>
    <property type="match status" value="1"/>
</dbReference>
<keyword evidence="5 7" id="KW-0573">Peptidoglycan synthesis</keyword>
<evidence type="ECO:0000313" key="11">
    <source>
        <dbReference type="Proteomes" id="UP000191946"/>
    </source>
</evidence>
<dbReference type="InterPro" id="IPR036365">
    <property type="entry name" value="PGBD-like_sf"/>
</dbReference>
<organism evidence="9">
    <name type="scientific">Vibrio parahaemolyticus</name>
    <dbReference type="NCBI Taxonomy" id="670"/>
    <lineage>
        <taxon>Bacteria</taxon>
        <taxon>Pseudomonadati</taxon>
        <taxon>Pseudomonadota</taxon>
        <taxon>Gammaproteobacteria</taxon>
        <taxon>Vibrionales</taxon>
        <taxon>Vibrionaceae</taxon>
        <taxon>Vibrio</taxon>
    </lineage>
</organism>
<dbReference type="GO" id="GO:0009252">
    <property type="term" value="P:peptidoglycan biosynthetic process"/>
    <property type="evidence" value="ECO:0007669"/>
    <property type="project" value="UniProtKB-UniPathway"/>
</dbReference>
<comment type="similarity">
    <text evidence="2">Belongs to the YkuD family.</text>
</comment>
<dbReference type="GO" id="GO:0004180">
    <property type="term" value="F:carboxypeptidase activity"/>
    <property type="evidence" value="ECO:0007669"/>
    <property type="project" value="UniProtKB-ARBA"/>
</dbReference>
<dbReference type="Pfam" id="PF01471">
    <property type="entry name" value="PG_binding_1"/>
    <property type="match status" value="1"/>
</dbReference>
<dbReference type="AlphaFoldDB" id="A0A249W593"/>
<evidence type="ECO:0000256" key="2">
    <source>
        <dbReference type="ARBA" id="ARBA00005992"/>
    </source>
</evidence>
<dbReference type="GO" id="GO:0071555">
    <property type="term" value="P:cell wall organization"/>
    <property type="evidence" value="ECO:0007669"/>
    <property type="project" value="UniProtKB-UniRule"/>
</dbReference>
<evidence type="ECO:0000313" key="9">
    <source>
        <dbReference type="EMBL" id="ASZ51737.1"/>
    </source>
</evidence>
<dbReference type="InterPro" id="IPR036366">
    <property type="entry name" value="PGBDSf"/>
</dbReference>
<evidence type="ECO:0000256" key="4">
    <source>
        <dbReference type="ARBA" id="ARBA00022960"/>
    </source>
</evidence>
<feature type="active site" description="Proton donor/acceptor" evidence="7">
    <location>
        <position position="438"/>
    </location>
</feature>
<protein>
    <submittedName>
        <fullName evidence="9 10">Peptidase</fullName>
    </submittedName>
</protein>
<dbReference type="SUPFAM" id="SSF141523">
    <property type="entry name" value="L,D-transpeptidase catalytic domain-like"/>
    <property type="match status" value="1"/>
</dbReference>
<evidence type="ECO:0000256" key="6">
    <source>
        <dbReference type="ARBA" id="ARBA00023316"/>
    </source>
</evidence>
<gene>
    <name evidence="10" type="ORF">AKG60_26950</name>
    <name evidence="9" type="ORF">YA91_14730</name>
</gene>
<proteinExistence type="inferred from homology"/>
<evidence type="ECO:0000256" key="7">
    <source>
        <dbReference type="PROSITE-ProRule" id="PRU01373"/>
    </source>
</evidence>
<accession>A0A249W593</accession>
<dbReference type="GO" id="GO:0016740">
    <property type="term" value="F:transferase activity"/>
    <property type="evidence" value="ECO:0007669"/>
    <property type="project" value="UniProtKB-KW"/>
</dbReference>
<evidence type="ECO:0000256" key="1">
    <source>
        <dbReference type="ARBA" id="ARBA00004752"/>
    </source>
</evidence>
<reference evidence="10 11" key="1">
    <citation type="submission" date="2015-08" db="EMBL/GenBank/DDBJ databases">
        <title>Draft Genome Sequences of Vibrio parahaemolyticus Strains.</title>
        <authorList>
            <person name="Gonzalez-Escalona N."/>
            <person name="DePaola A."/>
        </authorList>
    </citation>
    <scope>NUCLEOTIDE SEQUENCE [LARGE SCALE GENOMIC DNA]</scope>
    <source>
        <strain evidence="10 11">CFSAN001621</strain>
    </source>
</reference>
<dbReference type="EMBL" id="CP023248">
    <property type="protein sequence ID" value="ASZ51737.1"/>
    <property type="molecule type" value="Genomic_DNA"/>
</dbReference>
<dbReference type="GO" id="GO:0008360">
    <property type="term" value="P:regulation of cell shape"/>
    <property type="evidence" value="ECO:0007669"/>
    <property type="project" value="UniProtKB-UniRule"/>
</dbReference>
<dbReference type="CDD" id="cd16913">
    <property type="entry name" value="YkuD_like"/>
    <property type="match status" value="1"/>
</dbReference>
<dbReference type="Proteomes" id="UP000191946">
    <property type="component" value="Unassembled WGS sequence"/>
</dbReference>
<feature type="active site" description="Nucleophile" evidence="7">
    <location>
        <position position="457"/>
    </location>
</feature>
<evidence type="ECO:0000259" key="8">
    <source>
        <dbReference type="PROSITE" id="PS52029"/>
    </source>
</evidence>
<evidence type="ECO:0000256" key="5">
    <source>
        <dbReference type="ARBA" id="ARBA00022984"/>
    </source>
</evidence>
<evidence type="ECO:0000313" key="10">
    <source>
        <dbReference type="EMBL" id="OQJ95069.1"/>
    </source>
</evidence>
<dbReference type="UniPathway" id="UPA00219"/>
<comment type="pathway">
    <text evidence="1 7">Cell wall biogenesis; peptidoglycan biosynthesis.</text>
</comment>
<dbReference type="Pfam" id="PF20142">
    <property type="entry name" value="Scaffold"/>
    <property type="match status" value="1"/>
</dbReference>
<keyword evidence="11" id="KW-1185">Reference proteome</keyword>
<reference evidence="9" key="2">
    <citation type="submission" date="2017-09" db="EMBL/GenBank/DDBJ databases">
        <authorList>
            <person name="Ehlers B."/>
            <person name="Leendertz F.H."/>
        </authorList>
    </citation>
    <scope>NUCLEOTIDE SEQUENCE</scope>
    <source>
        <strain evidence="9">MAVP-26</strain>
    </source>
</reference>
<dbReference type="InterPro" id="IPR052905">
    <property type="entry name" value="LD-transpeptidase_YkuD-like"/>
</dbReference>
<name>A0A249W593_VIBPH</name>
<dbReference type="InterPro" id="IPR005490">
    <property type="entry name" value="LD_TPept_cat_dom"/>
</dbReference>
<keyword evidence="4 7" id="KW-0133">Cell shape</keyword>
<dbReference type="PANTHER" id="PTHR41533:SF1">
    <property type="entry name" value="L,D-TRANSPEPTIDASE YCBB-RELATED"/>
    <property type="match status" value="1"/>
</dbReference>
<dbReference type="InterPro" id="IPR038063">
    <property type="entry name" value="Transpep_catalytic_dom"/>
</dbReference>
<dbReference type="Pfam" id="PF03734">
    <property type="entry name" value="YkuD"/>
    <property type="match status" value="1"/>
</dbReference>
<dbReference type="PROSITE" id="PS52029">
    <property type="entry name" value="LD_TPASE"/>
    <property type="match status" value="1"/>
</dbReference>
<dbReference type="Gene3D" id="1.10.101.10">
    <property type="entry name" value="PGBD-like superfamily/PGBD"/>
    <property type="match status" value="1"/>
</dbReference>
<dbReference type="EMBL" id="LHQV01000033">
    <property type="protein sequence ID" value="OQJ95069.1"/>
    <property type="molecule type" value="Genomic_DNA"/>
</dbReference>
<feature type="domain" description="L,D-TPase catalytic" evidence="8">
    <location>
        <begin position="304"/>
        <end position="481"/>
    </location>
</feature>
<dbReference type="Gene3D" id="2.40.440.10">
    <property type="entry name" value="L,D-transpeptidase catalytic domain-like"/>
    <property type="match status" value="1"/>
</dbReference>
<sequence>MASSARIVSVFARVLIMTALMVPFCSFSTVVSLDASAQTEQEGAVEQLSVEKMIHYPTVIDQLYQSTNYRLNWENESDVEQFIFQMKLVALADVSKEFDNQLHRINQVRWKGDNLDFDLVMTDSLLMYLSYLEQVPQEGVNWLFANKAHVSFPAPSVDTLSVLSNEITVGKLDQFLASLRSPLQKDASFNTVFASLSEFSQYQYPFYEQKGLLRIGDPIENKSTLVERMAIVGVDVSYIDSEIPQYDENLELAVKEFQRIHGLNQDGVIGPNTIRWINFSPQQRLHLLALNAERSRIWAKERDNVVFVNVPGYEVTYWHDGQPLFESKVVVGRASRKTPIMTGTLDSVILNPTWNVPWKIMVKDIIPKVKRNPMYLMEHNIQIIRSWTSREIIDPTTINWATVNPRTFPYRMRQASGSHNALGLYKFNMPNPQAIYLHDTPSKNLFQQDRRAFSSGCVRVENADQLAELLFKTQGLEERLEKKRESARSSTTSVPLGERIPVHIIYQTAWLEEGTLYYRDDIYKYDHQG</sequence>
<dbReference type="InterPro" id="IPR045380">
    <property type="entry name" value="LD_TPept_scaffold_dom"/>
</dbReference>
<keyword evidence="3" id="KW-0808">Transferase</keyword>
<dbReference type="InterPro" id="IPR002477">
    <property type="entry name" value="Peptidoglycan-bd-like"/>
</dbReference>
<keyword evidence="6 7" id="KW-0961">Cell wall biogenesis/degradation</keyword>
<evidence type="ECO:0000256" key="3">
    <source>
        <dbReference type="ARBA" id="ARBA00022679"/>
    </source>
</evidence>